<protein>
    <submittedName>
        <fullName evidence="4">Ankyrin repeat family protein</fullName>
    </submittedName>
</protein>
<organism evidence="4 5">
    <name type="scientific">Paenibacillus alvei</name>
    <name type="common">Bacillus alvei</name>
    <dbReference type="NCBI Taxonomy" id="44250"/>
    <lineage>
        <taxon>Bacteria</taxon>
        <taxon>Bacillati</taxon>
        <taxon>Bacillota</taxon>
        <taxon>Bacilli</taxon>
        <taxon>Bacillales</taxon>
        <taxon>Paenibacillaceae</taxon>
        <taxon>Paenibacillus</taxon>
    </lineage>
</organism>
<dbReference type="Pfam" id="PF12796">
    <property type="entry name" value="Ank_2"/>
    <property type="match status" value="1"/>
</dbReference>
<evidence type="ECO:0000256" key="3">
    <source>
        <dbReference type="PROSITE-ProRule" id="PRU00023"/>
    </source>
</evidence>
<name>A0A383R9D2_PAEAL</name>
<feature type="repeat" description="ANK" evidence="3">
    <location>
        <begin position="48"/>
        <end position="80"/>
    </location>
</feature>
<evidence type="ECO:0000256" key="1">
    <source>
        <dbReference type="ARBA" id="ARBA00022737"/>
    </source>
</evidence>
<evidence type="ECO:0000313" key="5">
    <source>
        <dbReference type="Proteomes" id="UP000304148"/>
    </source>
</evidence>
<dbReference type="EMBL" id="LS992241">
    <property type="protein sequence ID" value="SYX83271.1"/>
    <property type="molecule type" value="Genomic_DNA"/>
</dbReference>
<proteinExistence type="predicted"/>
<dbReference type="SUPFAM" id="SSF48403">
    <property type="entry name" value="Ankyrin repeat"/>
    <property type="match status" value="1"/>
</dbReference>
<evidence type="ECO:0000313" key="4">
    <source>
        <dbReference type="EMBL" id="SYX83271.1"/>
    </source>
</evidence>
<dbReference type="InterPro" id="IPR051631">
    <property type="entry name" value="Ankyrin-KH/SAM_domain"/>
</dbReference>
<reference evidence="5" key="1">
    <citation type="submission" date="2018-08" db="EMBL/GenBank/DDBJ databases">
        <authorList>
            <person name="Chevrot R."/>
        </authorList>
    </citation>
    <scope>NUCLEOTIDE SEQUENCE [LARGE SCALE GENOMIC DNA]</scope>
</reference>
<keyword evidence="1" id="KW-0677">Repeat</keyword>
<dbReference type="PROSITE" id="PS50088">
    <property type="entry name" value="ANK_REPEAT"/>
    <property type="match status" value="2"/>
</dbReference>
<sequence>MFKLKDIGTDTSLPDLVRHINEGNLSELRDAIAQGWDMEQEIRISQYTTVIPIEAALIAGQFEVIKLLIEHGVNLNHKKEPSFLLAVRYCEEEIIRYIVAHGAKVDALDQLKSNAYQQAYYGNKHNLPLIHELGLDAASYGGYTLRKAVNDRDWRTIEFMLQHGVDINFNKPDMVFPYCATPLTTAARNGDMKMVQYLVEHGADVCICEKGGDRAYTIAVQNKDSAMAEYLKSLEPADYHSIENKRLALKSYKLPQGLIDFLLGDKLRIDLPDNEFEIGYIEFFTFSDTIEMKAGRKKLLRLSAEVDNYTSILLVWNPKTKCVGYYDEEHQEYGDVCSFEDFLSQPELYMTKIVEGEFVT</sequence>
<dbReference type="PANTHER" id="PTHR23206">
    <property type="entry name" value="MASK PROTEIN"/>
    <property type="match status" value="1"/>
</dbReference>
<dbReference type="Proteomes" id="UP000304148">
    <property type="component" value="Chromosome"/>
</dbReference>
<evidence type="ECO:0000256" key="2">
    <source>
        <dbReference type="ARBA" id="ARBA00023043"/>
    </source>
</evidence>
<dbReference type="PANTHER" id="PTHR23206:SF8">
    <property type="entry name" value="ANKYRIN REPEAT AND KH DOMAIN-CONTAINING 1"/>
    <property type="match status" value="1"/>
</dbReference>
<dbReference type="PROSITE" id="PS50297">
    <property type="entry name" value="ANK_REP_REGION"/>
    <property type="match status" value="1"/>
</dbReference>
<keyword evidence="2 3" id="KW-0040">ANK repeat</keyword>
<dbReference type="InterPro" id="IPR036770">
    <property type="entry name" value="Ankyrin_rpt-contain_sf"/>
</dbReference>
<dbReference type="AlphaFoldDB" id="A0A383R9D2"/>
<accession>A0A383R9D2</accession>
<dbReference type="Gene3D" id="1.25.40.20">
    <property type="entry name" value="Ankyrin repeat-containing domain"/>
    <property type="match status" value="2"/>
</dbReference>
<feature type="repeat" description="ANK" evidence="3">
    <location>
        <begin position="178"/>
        <end position="210"/>
    </location>
</feature>
<dbReference type="SMART" id="SM00248">
    <property type="entry name" value="ANK"/>
    <property type="match status" value="4"/>
</dbReference>
<gene>
    <name evidence="4" type="ORF">PBLR_11693</name>
</gene>
<dbReference type="InterPro" id="IPR002110">
    <property type="entry name" value="Ankyrin_rpt"/>
</dbReference>
<dbReference type="RefSeq" id="WP_138185385.1">
    <property type="nucleotide sequence ID" value="NZ_LS992241.1"/>
</dbReference>